<proteinExistence type="predicted"/>
<dbReference type="Proteomes" id="UP000662939">
    <property type="component" value="Chromosome"/>
</dbReference>
<dbReference type="InterPro" id="IPR001647">
    <property type="entry name" value="HTH_TetR"/>
</dbReference>
<dbReference type="Gene3D" id="1.10.357.10">
    <property type="entry name" value="Tetracycline Repressor, domain 2"/>
    <property type="match status" value="1"/>
</dbReference>
<dbReference type="PANTHER" id="PTHR30055:SF148">
    <property type="entry name" value="TETR-FAMILY TRANSCRIPTIONAL REGULATOR"/>
    <property type="match status" value="1"/>
</dbReference>
<evidence type="ECO:0000313" key="7">
    <source>
        <dbReference type="EMBL" id="QSB06394.1"/>
    </source>
</evidence>
<dbReference type="PROSITE" id="PS01081">
    <property type="entry name" value="HTH_TETR_1"/>
    <property type="match status" value="1"/>
</dbReference>
<protein>
    <submittedName>
        <fullName evidence="7">TetR/AcrR family transcriptional regulator</fullName>
    </submittedName>
</protein>
<dbReference type="InterPro" id="IPR023772">
    <property type="entry name" value="DNA-bd_HTH_TetR-type_CS"/>
</dbReference>
<sequence length="229" mass="24940">MKDDQADEHEPNLAKANDAPRDTSDTRPRPATPAGRGRPRCASTSTAILEATLDLIADLGSIQAVSIEAVAAKAGVSKATIYRRWPNKSALLSEAIHSMKQPLPAELPGRSIREDLILIGKSFRTDFSERDRAVIRAMTLELAVNPTAMSEGHKPLDKRREFIRAVIAAGIERGEVRPDIDLQLALAMFISPLMAINIYQVFPDLHGREDLVESVVDNLLAGIAATTED</sequence>
<dbReference type="InterPro" id="IPR011075">
    <property type="entry name" value="TetR_C"/>
</dbReference>
<dbReference type="Pfam" id="PF16859">
    <property type="entry name" value="TetR_C_11"/>
    <property type="match status" value="1"/>
</dbReference>
<feature type="DNA-binding region" description="H-T-H motif" evidence="4">
    <location>
        <begin position="66"/>
        <end position="85"/>
    </location>
</feature>
<dbReference type="GO" id="GO:0003700">
    <property type="term" value="F:DNA-binding transcription factor activity"/>
    <property type="evidence" value="ECO:0007669"/>
    <property type="project" value="TreeGrafter"/>
</dbReference>
<gene>
    <name evidence="7" type="ORF">JQS30_05665</name>
</gene>
<dbReference type="SUPFAM" id="SSF46689">
    <property type="entry name" value="Homeodomain-like"/>
    <property type="match status" value="1"/>
</dbReference>
<evidence type="ECO:0000313" key="8">
    <source>
        <dbReference type="Proteomes" id="UP000662939"/>
    </source>
</evidence>
<evidence type="ECO:0000256" key="3">
    <source>
        <dbReference type="ARBA" id="ARBA00023163"/>
    </source>
</evidence>
<keyword evidence="1" id="KW-0805">Transcription regulation</keyword>
<dbReference type="InterPro" id="IPR050109">
    <property type="entry name" value="HTH-type_TetR-like_transc_reg"/>
</dbReference>
<dbReference type="EMBL" id="CP070496">
    <property type="protein sequence ID" value="QSB06394.1"/>
    <property type="molecule type" value="Genomic_DNA"/>
</dbReference>
<keyword evidence="2 4" id="KW-0238">DNA-binding</keyword>
<evidence type="ECO:0000256" key="5">
    <source>
        <dbReference type="SAM" id="MobiDB-lite"/>
    </source>
</evidence>
<dbReference type="PANTHER" id="PTHR30055">
    <property type="entry name" value="HTH-TYPE TRANSCRIPTIONAL REGULATOR RUTR"/>
    <property type="match status" value="1"/>
</dbReference>
<evidence type="ECO:0000256" key="4">
    <source>
        <dbReference type="PROSITE-ProRule" id="PRU00335"/>
    </source>
</evidence>
<dbReference type="AlphaFoldDB" id="A0A895XM22"/>
<evidence type="ECO:0000256" key="2">
    <source>
        <dbReference type="ARBA" id="ARBA00023125"/>
    </source>
</evidence>
<feature type="domain" description="HTH tetR-type" evidence="6">
    <location>
        <begin position="42"/>
        <end position="103"/>
    </location>
</feature>
<dbReference type="InterPro" id="IPR036271">
    <property type="entry name" value="Tet_transcr_reg_TetR-rel_C_sf"/>
</dbReference>
<dbReference type="GO" id="GO:0000976">
    <property type="term" value="F:transcription cis-regulatory region binding"/>
    <property type="evidence" value="ECO:0007669"/>
    <property type="project" value="TreeGrafter"/>
</dbReference>
<reference evidence="7" key="1">
    <citation type="submission" date="2021-02" db="EMBL/GenBank/DDBJ databases">
        <title>Natronoglycomyces albus gen. nov., sp. nov, a haloalkaliphilic actinobacterium from a soda solonchak soil.</title>
        <authorList>
            <person name="Sorokin D.Y."/>
            <person name="Khijniak T.V."/>
            <person name="Zakharycheva A.P."/>
            <person name="Boueva O.V."/>
            <person name="Ariskina E.V."/>
            <person name="Hahnke R.L."/>
            <person name="Bunk B."/>
            <person name="Sproer C."/>
            <person name="Schumann P."/>
            <person name="Evtushenko L.I."/>
            <person name="Kublanov I.V."/>
        </authorList>
    </citation>
    <scope>NUCLEOTIDE SEQUENCE</scope>
    <source>
        <strain evidence="7">DSM 106290</strain>
    </source>
</reference>
<dbReference type="RefSeq" id="WP_213172403.1">
    <property type="nucleotide sequence ID" value="NZ_CP070496.1"/>
</dbReference>
<dbReference type="KEGG" id="nav:JQS30_05665"/>
<feature type="region of interest" description="Disordered" evidence="5">
    <location>
        <begin position="1"/>
        <end position="43"/>
    </location>
</feature>
<feature type="compositionally biased region" description="Basic and acidic residues" evidence="5">
    <location>
        <begin position="1"/>
        <end position="28"/>
    </location>
</feature>
<dbReference type="InterPro" id="IPR009057">
    <property type="entry name" value="Homeodomain-like_sf"/>
</dbReference>
<keyword evidence="3" id="KW-0804">Transcription</keyword>
<dbReference type="SUPFAM" id="SSF48498">
    <property type="entry name" value="Tetracyclin repressor-like, C-terminal domain"/>
    <property type="match status" value="1"/>
</dbReference>
<dbReference type="PROSITE" id="PS50977">
    <property type="entry name" value="HTH_TETR_2"/>
    <property type="match status" value="1"/>
</dbReference>
<evidence type="ECO:0000259" key="6">
    <source>
        <dbReference type="PROSITE" id="PS50977"/>
    </source>
</evidence>
<dbReference type="Gene3D" id="1.10.10.60">
    <property type="entry name" value="Homeodomain-like"/>
    <property type="match status" value="1"/>
</dbReference>
<name>A0A895XM22_9ACTN</name>
<organism evidence="7 8">
    <name type="scientific">Natronoglycomyces albus</name>
    <dbReference type="NCBI Taxonomy" id="2811108"/>
    <lineage>
        <taxon>Bacteria</taxon>
        <taxon>Bacillati</taxon>
        <taxon>Actinomycetota</taxon>
        <taxon>Actinomycetes</taxon>
        <taxon>Glycomycetales</taxon>
        <taxon>Glycomycetaceae</taxon>
        <taxon>Natronoglycomyces</taxon>
    </lineage>
</organism>
<dbReference type="Pfam" id="PF00440">
    <property type="entry name" value="TetR_N"/>
    <property type="match status" value="1"/>
</dbReference>
<evidence type="ECO:0000256" key="1">
    <source>
        <dbReference type="ARBA" id="ARBA00023015"/>
    </source>
</evidence>
<accession>A0A895XM22</accession>
<keyword evidence="8" id="KW-1185">Reference proteome</keyword>